<evidence type="ECO:0000313" key="2">
    <source>
        <dbReference type="Proteomes" id="UP000029878"/>
    </source>
</evidence>
<organism evidence="1 2">
    <name type="scientific">Helicobacter trogontum</name>
    <dbReference type="NCBI Taxonomy" id="50960"/>
    <lineage>
        <taxon>Bacteria</taxon>
        <taxon>Pseudomonadati</taxon>
        <taxon>Campylobacterota</taxon>
        <taxon>Epsilonproteobacteria</taxon>
        <taxon>Campylobacterales</taxon>
        <taxon>Helicobacteraceae</taxon>
        <taxon>Helicobacter</taxon>
    </lineage>
</organism>
<dbReference type="InterPro" id="IPR009363">
    <property type="entry name" value="Phage_Mu_Gp16"/>
</dbReference>
<dbReference type="EMBL" id="JRPL02000025">
    <property type="protein sequence ID" value="TLD81320.1"/>
    <property type="molecule type" value="Genomic_DNA"/>
</dbReference>
<protein>
    <submittedName>
        <fullName evidence="1">DUF1018 domain-containing protein</fullName>
    </submittedName>
</protein>
<evidence type="ECO:0000313" key="1">
    <source>
        <dbReference type="EMBL" id="TLD81320.1"/>
    </source>
</evidence>
<dbReference type="Proteomes" id="UP000029878">
    <property type="component" value="Unassembled WGS sequence"/>
</dbReference>
<dbReference type="Pfam" id="PF06252">
    <property type="entry name" value="GemA"/>
    <property type="match status" value="1"/>
</dbReference>
<comment type="caution">
    <text evidence="1">The sequence shown here is derived from an EMBL/GenBank/DDBJ whole genome shotgun (WGS) entry which is preliminary data.</text>
</comment>
<gene>
    <name evidence="1" type="ORF">LS81_008765</name>
</gene>
<reference evidence="1 2" key="1">
    <citation type="journal article" date="2014" name="Genome Announc.">
        <title>Draft genome sequences of eight enterohepatic helicobacter species isolated from both laboratory and wild rodents.</title>
        <authorList>
            <person name="Sheh A."/>
            <person name="Shen Z."/>
            <person name="Fox J.G."/>
        </authorList>
    </citation>
    <scope>NUCLEOTIDE SEQUENCE [LARGE SCALE GENOMIC DNA]</scope>
    <source>
        <strain evidence="1 2">ATCC 700114</strain>
    </source>
</reference>
<accession>A0A099VCV3</accession>
<proteinExistence type="predicted"/>
<dbReference type="RefSeq" id="WP_034347703.1">
    <property type="nucleotide sequence ID" value="NZ_FZNG01000010.1"/>
</dbReference>
<sequence length="162" mass="19078">MSKKQEDFRKRLLAKIHIHNRYKEIKENGCWEEWVELRYGLKSAKFLSISELKEVLDLLNNKIADRDYMTSDRVGRAMLLPLAQKVQTLSKKQALSIEHLLNILRYNDKQKKAFFKRQINKEIDSIAALSKEEATKIIIGLKKIIQWDSKRLQYANNADFNA</sequence>
<name>A0A099VCV3_9HELI</name>
<dbReference type="OrthoDB" id="5324432at2"/>
<dbReference type="AlphaFoldDB" id="A0A099VCV3"/>